<comment type="caution">
    <text evidence="4">The sequence shown here is derived from an EMBL/GenBank/DDBJ whole genome shotgun (WGS) entry which is preliminary data.</text>
</comment>
<dbReference type="NCBIfam" id="TIGR02148">
    <property type="entry name" value="Fibro_Slime"/>
    <property type="match status" value="1"/>
</dbReference>
<feature type="transmembrane region" description="Helical" evidence="1">
    <location>
        <begin position="1986"/>
        <end position="2005"/>
    </location>
</feature>
<protein>
    <submittedName>
        <fullName evidence="4">VWA domain-containing protein</fullName>
    </submittedName>
</protein>
<sequence>MTPSGSMQVTLANLGTKSGQNTLIYQVTDDGQVKNTDAVRTGSDAMQFAAKSLCTYVVLTYTTVSDVNGNDITTLYPAMVTATQTQLESKEDGNVPVESWTRTNTPLVLKDTTGKKALAWTWSDIAGIDLSLDNDSQIWNGSRSYGKHTSTALKNGRVTAKSGKLYDSALWKNEGKAGKDTTITRIRGKFTITDKNKNNYAYTLKPVTDSENIYAKDNMFVFVYPKDVELTDDNYMDYLAFWTGSLANAGEKERTFHGRTASNYTQRTPVENVSVLTDGWHMTAACNNAGSIITSTDASDYYVDVISTTDSSNGGMYRFKLVKEKKEKTQFTFRNLDTNAKTGKGGAVFELYKDGVHYSAQSEDKEGRVTFNIVKPEGSDTDVYTLKETKAPEGYDKITTTWKVLVSSEGVTMVKDTEGNEMPKYPDRTYVVSSAKTDEADSTEQTAKTSSVIREYKSDDVNVTVTAENEADLPADAKLVVKPIELSQKAQENVEQAAIKEEKKAIKNILAYDIHFEADGKEVQPGATVKVSVDVPEIKAGANASVFHVDDKNKVENMDGDVDKKGNVVFETTHFSQYVIVNQSETNSDISVTIEHYKVSEDSNHQYTNDDKIYADDVKTLKVGDSIEEYNKATNWTVSKVVVQSQTGQAERTYTGEVAKNTQIPLAQSCTVKVYYTENTTSKDGGVKFYDYTVQAGQNGNTKYSINMDVNYPEGSNESNRLSVGESKRNYPEYQYTCAVNNIENANAWTGHPKDGQEVTLVKGLLKGLDEHGSPKFNYYEPGFFKNEDQSEEINGKTVYTRRVINDYKLTFSQEGDTYTLSSVKKPNVNNGNTTYTEVASGGEHFFPLDDIDHSAEQEKGNPHEPTYKSDCTKRENHNYYFGMRYDVDFKLGDYIGPLNYSFTGDDDLWVLYDGQVVLDLGGIHDKASDTVDLWKTILNKSSYEYKDKKEYIKNLSQKDKEAVHTITVLYMERGAGESNCTMNFTLPSAEIVNVSEQKKTTLTLKKQNTKGENLEGAKFQIKKNAIIISEAESDAKGDVTLNNLPVGEYILKETKAPNTYATPTNEWIVKVTLGTDGNPVARLYKEDTVTEVDKMGSAYKIVNLTPEEIMECSKTAKVKDWDQRTYDITIDAASKVSNTTITTQKPVADIMLVLDVSGSMGDNIETYDHVAMNTLSGRNSLDTNKTYYLEVNGEYKTMSYSRRYGKRDWYVEEGYQAYPASSYGEGYKIYKKKVGTTKLAALKNSVNQFIDDTKKNSRDSKIGITAFSSAGYGDHGQSKELMQVGVGDNDTTLKDFVNSLDANGGTDPAVGLTNAKDALVNANDENPKYVILFTDGQPTGGGNTWDTDAQTSAENSAKALKDAGYTVYTIGFNLNKKAKTFLKGDGTTTYPGIASPDCAKEANDAASLNAIFKEIQSEVTNNSDITGATITDVIDPRFEVVDDENKVITKERLQQAKDQKIKLKNGGVVSLDKNGNQVVTWTDQTIPNKNNKQGNKKWRRSITVKAKDEYIGGNDIPTNIYPDSKITTGYGEVILQQPKVNVKMDLVVKDHSEVVFDGERSPYSTDIENALFNKAAPQGYVTDKDGKKNLVTYEIGSDGKPIKQEDFALTWYKDEACSNDITPVAPYMDANENPRPSSTQSGNYYLKVTYKGSGPATNSSNSNTTISGKVENNKLGDGNTFLAHNSKDENTSYGEYTITVKQGKIIIQKNLLSDSEYFKTKEPNFSFKVTRIKDADGNDLDSNDSNNLVGTFSLTKDNFSNNPLTATISAEELSKLSKGVYQVEEVLPTEGYEFKDGSIDTTKTNCGYDLSNENKKIATFAIGYESYNNAGYREGLNKNQGKVIFTNQRLSSVKIIKKGEENGKDILLPNAKFKIEKETTANNFSSPNPNGSDYILSTNENGELIFENLSPGNYKITEIESPKEYTLLTDSITVTLPYTTNSNANNAIESKSEGVTDGNITYYYGITYTIKNNKLFNMPASGGRFKATLIGIAVMIMAAGCYILRHRRKRII</sequence>
<dbReference type="InterPro" id="IPR041033">
    <property type="entry name" value="SpaA_PFL_dom_1"/>
</dbReference>
<gene>
    <name evidence="4" type="ORF">JYQ75_11920</name>
</gene>
<dbReference type="Pfam" id="PF17802">
    <property type="entry name" value="SpaA"/>
    <property type="match status" value="3"/>
</dbReference>
<dbReference type="PROSITE" id="PS51820">
    <property type="entry name" value="PA14"/>
    <property type="match status" value="1"/>
</dbReference>
<dbReference type="SUPFAM" id="SSF53300">
    <property type="entry name" value="vWA-like"/>
    <property type="match status" value="1"/>
</dbReference>
<dbReference type="Gene3D" id="2.60.40.10">
    <property type="entry name" value="Immunoglobulins"/>
    <property type="match status" value="3"/>
</dbReference>
<evidence type="ECO:0000313" key="4">
    <source>
        <dbReference type="EMBL" id="MBP0058080.1"/>
    </source>
</evidence>
<feature type="domain" description="VWFA" evidence="2">
    <location>
        <begin position="1150"/>
        <end position="1416"/>
    </location>
</feature>
<dbReference type="Proteomes" id="UP001315001">
    <property type="component" value="Unassembled WGS sequence"/>
</dbReference>
<evidence type="ECO:0000256" key="1">
    <source>
        <dbReference type="SAM" id="Phobius"/>
    </source>
</evidence>
<dbReference type="InterPro" id="IPR011874">
    <property type="entry name" value="Fibro_Slime"/>
</dbReference>
<dbReference type="SUPFAM" id="SSF49478">
    <property type="entry name" value="Cna protein B-type domain"/>
    <property type="match status" value="1"/>
</dbReference>
<dbReference type="Gene3D" id="3.40.50.410">
    <property type="entry name" value="von Willebrand factor, type A domain"/>
    <property type="match status" value="1"/>
</dbReference>
<keyword evidence="5" id="KW-1185">Reference proteome</keyword>
<accession>A0ABS3ZL97</accession>
<dbReference type="InterPro" id="IPR036465">
    <property type="entry name" value="vWFA_dom_sf"/>
</dbReference>
<keyword evidence="1" id="KW-0812">Transmembrane</keyword>
<feature type="domain" description="PA14" evidence="3">
    <location>
        <begin position="828"/>
        <end position="999"/>
    </location>
</feature>
<organism evidence="4 5">
    <name type="scientific">Anaerobutyricum soehngenii</name>
    <dbReference type="NCBI Taxonomy" id="105843"/>
    <lineage>
        <taxon>Bacteria</taxon>
        <taxon>Bacillati</taxon>
        <taxon>Bacillota</taxon>
        <taxon>Clostridia</taxon>
        <taxon>Lachnospirales</taxon>
        <taxon>Lachnospiraceae</taxon>
        <taxon>Anaerobutyricum</taxon>
    </lineage>
</organism>
<dbReference type="InterPro" id="IPR051154">
    <property type="entry name" value="Prespore-cell_inducing_factor"/>
</dbReference>
<dbReference type="InterPro" id="IPR013783">
    <property type="entry name" value="Ig-like_fold"/>
</dbReference>
<evidence type="ECO:0000313" key="5">
    <source>
        <dbReference type="Proteomes" id="UP001315001"/>
    </source>
</evidence>
<dbReference type="InterPro" id="IPR002035">
    <property type="entry name" value="VWF_A"/>
</dbReference>
<proteinExistence type="predicted"/>
<name>A0ABS3ZL97_9FIRM</name>
<keyword evidence="1" id="KW-1133">Transmembrane helix</keyword>
<dbReference type="RefSeq" id="WP_209293882.1">
    <property type="nucleotide sequence ID" value="NZ_JAFIQO010000168.1"/>
</dbReference>
<dbReference type="PANTHER" id="PTHR31137">
    <property type="entry name" value="PROTEIN PSIB-RELATED-RELATED"/>
    <property type="match status" value="1"/>
</dbReference>
<evidence type="ECO:0000259" key="2">
    <source>
        <dbReference type="PROSITE" id="PS50234"/>
    </source>
</evidence>
<dbReference type="CDD" id="cd00198">
    <property type="entry name" value="vWFA"/>
    <property type="match status" value="1"/>
</dbReference>
<dbReference type="Pfam" id="PF00092">
    <property type="entry name" value="VWA"/>
    <property type="match status" value="1"/>
</dbReference>
<dbReference type="SMART" id="SM00327">
    <property type="entry name" value="VWA"/>
    <property type="match status" value="1"/>
</dbReference>
<evidence type="ECO:0000259" key="3">
    <source>
        <dbReference type="PROSITE" id="PS51820"/>
    </source>
</evidence>
<dbReference type="PROSITE" id="PS50234">
    <property type="entry name" value="VWFA"/>
    <property type="match status" value="1"/>
</dbReference>
<dbReference type="InterPro" id="IPR037524">
    <property type="entry name" value="PA14/GLEYA"/>
</dbReference>
<reference evidence="4 5" key="1">
    <citation type="submission" date="2021-02" db="EMBL/GenBank/DDBJ databases">
        <title>Lactate utilizing bacteria of the human gut.</title>
        <authorList>
            <person name="Sheridan P.O."/>
        </authorList>
    </citation>
    <scope>NUCLEOTIDE SEQUENCE [LARGE SCALE GENOMIC DNA]</scope>
    <source>
        <strain evidence="4 5">HTF-83D</strain>
    </source>
</reference>
<keyword evidence="1" id="KW-0472">Membrane</keyword>
<dbReference type="EMBL" id="JAFIQO010000168">
    <property type="protein sequence ID" value="MBP0058080.1"/>
    <property type="molecule type" value="Genomic_DNA"/>
</dbReference>